<keyword evidence="3" id="KW-1185">Reference proteome</keyword>
<proteinExistence type="predicted"/>
<accession>A0A8J5VYM2</accession>
<dbReference type="AlphaFoldDB" id="A0A8J5VYM2"/>
<feature type="compositionally biased region" description="Basic and acidic residues" evidence="1">
    <location>
        <begin position="70"/>
        <end position="80"/>
    </location>
</feature>
<evidence type="ECO:0000313" key="2">
    <source>
        <dbReference type="EMBL" id="KAG8064684.1"/>
    </source>
</evidence>
<name>A0A8J5VYM2_ZIZPA</name>
<evidence type="ECO:0000313" key="3">
    <source>
        <dbReference type="Proteomes" id="UP000729402"/>
    </source>
</evidence>
<gene>
    <name evidence="2" type="ORF">GUJ93_ZPchr0004g39584</name>
</gene>
<organism evidence="2 3">
    <name type="scientific">Zizania palustris</name>
    <name type="common">Northern wild rice</name>
    <dbReference type="NCBI Taxonomy" id="103762"/>
    <lineage>
        <taxon>Eukaryota</taxon>
        <taxon>Viridiplantae</taxon>
        <taxon>Streptophyta</taxon>
        <taxon>Embryophyta</taxon>
        <taxon>Tracheophyta</taxon>
        <taxon>Spermatophyta</taxon>
        <taxon>Magnoliopsida</taxon>
        <taxon>Liliopsida</taxon>
        <taxon>Poales</taxon>
        <taxon>Poaceae</taxon>
        <taxon>BOP clade</taxon>
        <taxon>Oryzoideae</taxon>
        <taxon>Oryzeae</taxon>
        <taxon>Zizaniinae</taxon>
        <taxon>Zizania</taxon>
    </lineage>
</organism>
<feature type="region of interest" description="Disordered" evidence="1">
    <location>
        <begin position="47"/>
        <end position="107"/>
    </location>
</feature>
<dbReference type="EMBL" id="JAAALK010000285">
    <property type="protein sequence ID" value="KAG8064684.1"/>
    <property type="molecule type" value="Genomic_DNA"/>
</dbReference>
<comment type="caution">
    <text evidence="2">The sequence shown here is derived from an EMBL/GenBank/DDBJ whole genome shotgun (WGS) entry which is preliminary data.</text>
</comment>
<reference evidence="2" key="1">
    <citation type="journal article" date="2021" name="bioRxiv">
        <title>Whole Genome Assembly and Annotation of Northern Wild Rice, Zizania palustris L., Supports a Whole Genome Duplication in the Zizania Genus.</title>
        <authorList>
            <person name="Haas M."/>
            <person name="Kono T."/>
            <person name="Macchietto M."/>
            <person name="Millas R."/>
            <person name="McGilp L."/>
            <person name="Shao M."/>
            <person name="Duquette J."/>
            <person name="Hirsch C.N."/>
            <person name="Kimball J."/>
        </authorList>
    </citation>
    <scope>NUCLEOTIDE SEQUENCE</scope>
    <source>
        <tissue evidence="2">Fresh leaf tissue</tissue>
    </source>
</reference>
<feature type="compositionally biased region" description="Basic and acidic residues" evidence="1">
    <location>
        <begin position="47"/>
        <end position="62"/>
    </location>
</feature>
<protein>
    <submittedName>
        <fullName evidence="2">Uncharacterized protein</fullName>
    </submittedName>
</protein>
<dbReference type="Proteomes" id="UP000729402">
    <property type="component" value="Unassembled WGS sequence"/>
</dbReference>
<reference evidence="2" key="2">
    <citation type="submission" date="2021-02" db="EMBL/GenBank/DDBJ databases">
        <authorList>
            <person name="Kimball J.A."/>
            <person name="Haas M.W."/>
            <person name="Macchietto M."/>
            <person name="Kono T."/>
            <person name="Duquette J."/>
            <person name="Shao M."/>
        </authorList>
    </citation>
    <scope>NUCLEOTIDE SEQUENCE</scope>
    <source>
        <tissue evidence="2">Fresh leaf tissue</tissue>
    </source>
</reference>
<sequence>MAKQMVDHVAGVENRVIGLEEKMGEMMGMMDRMMKMMLDKATIEGRDHDAHQAESKMDDPKEAIGGMQSGEHHKQGEEYSRASGGRGRSGRAYAGCGNHGREGDDEHKWIPRFPLFDFQEFDGQSDPILAV</sequence>
<evidence type="ECO:0000256" key="1">
    <source>
        <dbReference type="SAM" id="MobiDB-lite"/>
    </source>
</evidence>